<feature type="binding site" evidence="14">
    <location>
        <position position="241"/>
    </location>
    <ligand>
        <name>glycerol</name>
        <dbReference type="ChEBI" id="CHEBI:17754"/>
    </ligand>
</feature>
<feature type="binding site" evidence="14">
    <location>
        <position position="84"/>
    </location>
    <ligand>
        <name>glycerol</name>
        <dbReference type="ChEBI" id="CHEBI:17754"/>
    </ligand>
</feature>
<evidence type="ECO:0000256" key="13">
    <source>
        <dbReference type="ARBA" id="ARBA00052101"/>
    </source>
</evidence>
<keyword evidence="12 15" id="KW-0560">Oxidoreductase</keyword>
<name>A3XI24_LEEBM</name>
<dbReference type="UniPathway" id="UPA00618">
    <property type="reaction ID" value="UER00672"/>
</dbReference>
<dbReference type="GO" id="GO:0005524">
    <property type="term" value="F:ATP binding"/>
    <property type="evidence" value="ECO:0007669"/>
    <property type="project" value="UniProtKB-UniRule"/>
</dbReference>
<accession>A3XI24</accession>
<dbReference type="InterPro" id="IPR036188">
    <property type="entry name" value="FAD/NAD-bd_sf"/>
</dbReference>
<organism evidence="20 21">
    <name type="scientific">Leeuwenhoekiella blandensis (strain CECT 7118 / CCUG 51940 / KCTC 22103 / MED217)</name>
    <name type="common">Flavobacterium sp. (strain MED217)</name>
    <dbReference type="NCBI Taxonomy" id="398720"/>
    <lineage>
        <taxon>Bacteria</taxon>
        <taxon>Pseudomonadati</taxon>
        <taxon>Bacteroidota</taxon>
        <taxon>Flavobacteriia</taxon>
        <taxon>Flavobacteriales</taxon>
        <taxon>Flavobacteriaceae</taxon>
        <taxon>Leeuwenhoekiella</taxon>
    </lineage>
</organism>
<feature type="binding site" evidence="14">
    <location>
        <position position="135"/>
    </location>
    <ligand>
        <name>glycerol</name>
        <dbReference type="ChEBI" id="CHEBI:17754"/>
    </ligand>
</feature>
<dbReference type="HOGENOM" id="CLU_009975_0_0_10"/>
<feature type="binding site" evidence="14">
    <location>
        <position position="14"/>
    </location>
    <ligand>
        <name>ATP</name>
        <dbReference type="ChEBI" id="CHEBI:30616"/>
    </ligand>
</feature>
<dbReference type="InterPro" id="IPR005999">
    <property type="entry name" value="Glycerol_kin"/>
</dbReference>
<dbReference type="InterPro" id="IPR006076">
    <property type="entry name" value="FAD-dep_OxRdtase"/>
</dbReference>
<dbReference type="InterPro" id="IPR031656">
    <property type="entry name" value="DAO_C"/>
</dbReference>
<dbReference type="EMBL" id="AANC01000001">
    <property type="protein sequence ID" value="EAQ51072.1"/>
    <property type="molecule type" value="Genomic_DNA"/>
</dbReference>
<evidence type="ECO:0000259" key="16">
    <source>
        <dbReference type="Pfam" id="PF00370"/>
    </source>
</evidence>
<dbReference type="Gene3D" id="3.50.50.60">
    <property type="entry name" value="FAD/NAD(P)-binding domain"/>
    <property type="match status" value="1"/>
</dbReference>
<feature type="binding site" evidence="14">
    <location>
        <position position="13"/>
    </location>
    <ligand>
        <name>ADP</name>
        <dbReference type="ChEBI" id="CHEBI:456216"/>
    </ligand>
</feature>
<keyword evidence="5 15" id="KW-0285">Flavoprotein</keyword>
<feature type="binding site" evidence="14">
    <location>
        <position position="135"/>
    </location>
    <ligand>
        <name>sn-glycerol 3-phosphate</name>
        <dbReference type="ChEBI" id="CHEBI:57597"/>
    </ligand>
</feature>
<feature type="binding site" evidence="14">
    <location>
        <position position="84"/>
    </location>
    <ligand>
        <name>sn-glycerol 3-phosphate</name>
        <dbReference type="ChEBI" id="CHEBI:57597"/>
    </ligand>
</feature>
<dbReference type="Pfam" id="PF02782">
    <property type="entry name" value="FGGY_C"/>
    <property type="match status" value="1"/>
</dbReference>
<dbReference type="PANTHER" id="PTHR10196">
    <property type="entry name" value="SUGAR KINASE"/>
    <property type="match status" value="1"/>
</dbReference>
<evidence type="ECO:0000256" key="10">
    <source>
        <dbReference type="ARBA" id="ARBA00022827"/>
    </source>
</evidence>
<feature type="binding site" evidence="14">
    <location>
        <position position="240"/>
    </location>
    <ligand>
        <name>sn-glycerol 3-phosphate</name>
        <dbReference type="ChEBI" id="CHEBI:57597"/>
    </ligand>
</feature>
<feature type="binding site" evidence="14">
    <location>
        <position position="306"/>
    </location>
    <ligand>
        <name>ATP</name>
        <dbReference type="ChEBI" id="CHEBI:30616"/>
    </ligand>
</feature>
<dbReference type="GO" id="GO:0009331">
    <property type="term" value="C:glycerol-3-phosphate dehydrogenase (FAD) complex"/>
    <property type="evidence" value="ECO:0007669"/>
    <property type="project" value="UniProtKB-UniRule"/>
</dbReference>
<dbReference type="GO" id="GO:0019563">
    <property type="term" value="P:glycerol catabolic process"/>
    <property type="evidence" value="ECO:0007669"/>
    <property type="project" value="UniProtKB-UniRule"/>
</dbReference>
<comment type="catalytic activity">
    <reaction evidence="15">
        <text>a quinone + sn-glycerol 3-phosphate = dihydroxyacetone phosphate + a quinol</text>
        <dbReference type="Rhea" id="RHEA:18977"/>
        <dbReference type="ChEBI" id="CHEBI:24646"/>
        <dbReference type="ChEBI" id="CHEBI:57597"/>
        <dbReference type="ChEBI" id="CHEBI:57642"/>
        <dbReference type="ChEBI" id="CHEBI:132124"/>
        <dbReference type="EC" id="1.1.5.3"/>
    </reaction>
</comment>
<comment type="caution">
    <text evidence="20">The sequence shown here is derived from an EMBL/GenBank/DDBJ whole genome shotgun (WGS) entry which is preliminary data.</text>
</comment>
<feature type="binding site" evidence="14">
    <location>
        <position position="13"/>
    </location>
    <ligand>
        <name>sn-glycerol 3-phosphate</name>
        <dbReference type="ChEBI" id="CHEBI:57597"/>
    </ligand>
</feature>
<evidence type="ECO:0000256" key="6">
    <source>
        <dbReference type="ARBA" id="ARBA00022679"/>
    </source>
</evidence>
<keyword evidence="11 14" id="KW-0067">ATP-binding</keyword>
<evidence type="ECO:0000256" key="1">
    <source>
        <dbReference type="ARBA" id="ARBA00001974"/>
    </source>
</evidence>
<evidence type="ECO:0000256" key="2">
    <source>
        <dbReference type="ARBA" id="ARBA00005190"/>
    </source>
</evidence>
<evidence type="ECO:0000256" key="12">
    <source>
        <dbReference type="ARBA" id="ARBA00023002"/>
    </source>
</evidence>
<dbReference type="PRINTS" id="PR01001">
    <property type="entry name" value="FADG3PDH"/>
</dbReference>
<feature type="binding site" evidence="14">
    <location>
        <position position="310"/>
    </location>
    <ligand>
        <name>ATP</name>
        <dbReference type="ChEBI" id="CHEBI:30616"/>
    </ligand>
</feature>
<dbReference type="Pfam" id="PF16901">
    <property type="entry name" value="DAO_C"/>
    <property type="match status" value="1"/>
</dbReference>
<feature type="binding site" evidence="14">
    <location>
        <position position="262"/>
    </location>
    <ligand>
        <name>ATP</name>
        <dbReference type="ChEBI" id="CHEBI:30616"/>
    </ligand>
</feature>
<feature type="binding site" evidence="14">
    <location>
        <position position="407"/>
    </location>
    <ligand>
        <name>ADP</name>
        <dbReference type="ChEBI" id="CHEBI:456216"/>
    </ligand>
</feature>
<feature type="binding site" evidence="14">
    <location>
        <position position="411"/>
    </location>
    <ligand>
        <name>ADP</name>
        <dbReference type="ChEBI" id="CHEBI:456216"/>
    </ligand>
</feature>
<dbReference type="GO" id="GO:0004368">
    <property type="term" value="F:glycerol-3-phosphate dehydrogenase (quinone) activity"/>
    <property type="evidence" value="ECO:0007669"/>
    <property type="project" value="UniProtKB-EC"/>
</dbReference>
<feature type="binding site" evidence="14">
    <location>
        <position position="15"/>
    </location>
    <ligand>
        <name>ATP</name>
        <dbReference type="ChEBI" id="CHEBI:30616"/>
    </ligand>
</feature>
<dbReference type="InterPro" id="IPR043129">
    <property type="entry name" value="ATPase_NBD"/>
</dbReference>
<dbReference type="GO" id="GO:0004370">
    <property type="term" value="F:glycerol kinase activity"/>
    <property type="evidence" value="ECO:0007669"/>
    <property type="project" value="UniProtKB-UniRule"/>
</dbReference>
<reference evidence="20 21" key="1">
    <citation type="journal article" date="2007" name="Nature">
        <title>Light stimulates growth of proteorhodopsin-containing marine Flavobacteria.</title>
        <authorList>
            <person name="Gomez-Consarnau L."/>
            <person name="Gonzalez J.M."/>
            <person name="Coll-Llado M."/>
            <person name="Gourdon P."/>
            <person name="Pascher T."/>
            <person name="Neutze R."/>
            <person name="Pedros-Alio C."/>
            <person name="Pinhassi J."/>
        </authorList>
    </citation>
    <scope>NUCLEOTIDE SEQUENCE [LARGE SCALE GENOMIC DNA]</scope>
    <source>
        <strain evidence="20 21">MED217</strain>
    </source>
</reference>
<evidence type="ECO:0000256" key="8">
    <source>
        <dbReference type="ARBA" id="ARBA00022777"/>
    </source>
</evidence>
<feature type="domain" description="Carbohydrate kinase FGGY N-terminal" evidence="16">
    <location>
        <begin position="6"/>
        <end position="247"/>
    </location>
</feature>
<dbReference type="Gene3D" id="3.30.9.10">
    <property type="entry name" value="D-Amino Acid Oxidase, subunit A, domain 2"/>
    <property type="match status" value="1"/>
</dbReference>
<comment type="catalytic activity">
    <reaction evidence="13 14">
        <text>glycerol + ATP = sn-glycerol 3-phosphate + ADP + H(+)</text>
        <dbReference type="Rhea" id="RHEA:21644"/>
        <dbReference type="ChEBI" id="CHEBI:15378"/>
        <dbReference type="ChEBI" id="CHEBI:17754"/>
        <dbReference type="ChEBI" id="CHEBI:30616"/>
        <dbReference type="ChEBI" id="CHEBI:57597"/>
        <dbReference type="ChEBI" id="CHEBI:456216"/>
        <dbReference type="EC" id="2.7.1.30"/>
    </reaction>
</comment>
<feature type="binding site" evidence="14">
    <location>
        <position position="306"/>
    </location>
    <ligand>
        <name>ADP</name>
        <dbReference type="ChEBI" id="CHEBI:456216"/>
    </ligand>
</feature>
<feature type="binding site" evidence="14">
    <location>
        <position position="83"/>
    </location>
    <ligand>
        <name>glycerol</name>
        <dbReference type="ChEBI" id="CHEBI:17754"/>
    </ligand>
</feature>
<keyword evidence="6 14" id="KW-0808">Transferase</keyword>
<proteinExistence type="inferred from homology"/>
<dbReference type="InterPro" id="IPR038299">
    <property type="entry name" value="DAO_C_sf"/>
</dbReference>
<dbReference type="GO" id="GO:0006072">
    <property type="term" value="P:glycerol-3-phosphate metabolic process"/>
    <property type="evidence" value="ECO:0007669"/>
    <property type="project" value="UniProtKB-UniRule"/>
</dbReference>
<dbReference type="PROSITE" id="PS00445">
    <property type="entry name" value="FGGY_KINASES_2"/>
    <property type="match status" value="1"/>
</dbReference>
<comment type="similarity">
    <text evidence="3 15">Belongs to the FAD-dependent glycerol-3-phosphate dehydrogenase family.</text>
</comment>
<dbReference type="eggNOG" id="COG0578">
    <property type="taxonomic scope" value="Bacteria"/>
</dbReference>
<keyword evidence="9 14" id="KW-0319">Glycerol metabolism</keyword>
<dbReference type="Pfam" id="PF00370">
    <property type="entry name" value="FGGY_N"/>
    <property type="match status" value="1"/>
</dbReference>
<keyword evidence="7 14" id="KW-0547">Nucleotide-binding</keyword>
<dbReference type="SUPFAM" id="SSF54373">
    <property type="entry name" value="FAD-linked reductases, C-terminal domain"/>
    <property type="match status" value="1"/>
</dbReference>
<evidence type="ECO:0000259" key="19">
    <source>
        <dbReference type="Pfam" id="PF16901"/>
    </source>
</evidence>
<dbReference type="HAMAP" id="MF_00186">
    <property type="entry name" value="Glycerol_kin"/>
    <property type="match status" value="1"/>
</dbReference>
<dbReference type="Proteomes" id="UP000001601">
    <property type="component" value="Unassembled WGS sequence"/>
</dbReference>
<feature type="domain" description="FAD dependent oxidoreductase" evidence="17">
    <location>
        <begin position="523"/>
        <end position="853"/>
    </location>
</feature>
<evidence type="ECO:0000256" key="3">
    <source>
        <dbReference type="ARBA" id="ARBA00007330"/>
    </source>
</evidence>
<keyword evidence="21" id="KW-1185">Reference proteome</keyword>
<dbReference type="EC" id="2.7.1.30" evidence="14"/>
<comment type="activity regulation">
    <text evidence="14">Inhibited by fructose 1,6-bisphosphate (FBP).</text>
</comment>
<comment type="cofactor">
    <cofactor evidence="1 15">
        <name>FAD</name>
        <dbReference type="ChEBI" id="CHEBI:57692"/>
    </cofactor>
</comment>
<feature type="binding site" evidence="14">
    <location>
        <position position="83"/>
    </location>
    <ligand>
        <name>sn-glycerol 3-phosphate</name>
        <dbReference type="ChEBI" id="CHEBI:57597"/>
    </ligand>
</feature>
<dbReference type="InterPro" id="IPR018483">
    <property type="entry name" value="Carb_kinase_FGGY_CS"/>
</dbReference>
<feature type="binding site" evidence="14">
    <location>
        <position position="240"/>
    </location>
    <ligand>
        <name>glycerol</name>
        <dbReference type="ChEBI" id="CHEBI:17754"/>
    </ligand>
</feature>
<evidence type="ECO:0000259" key="18">
    <source>
        <dbReference type="Pfam" id="PF02782"/>
    </source>
</evidence>
<dbReference type="OrthoDB" id="9766796at2"/>
<dbReference type="InterPro" id="IPR018484">
    <property type="entry name" value="FGGY_N"/>
</dbReference>
<evidence type="ECO:0000256" key="11">
    <source>
        <dbReference type="ARBA" id="ARBA00022840"/>
    </source>
</evidence>
<dbReference type="PROSITE" id="PS00977">
    <property type="entry name" value="FAD_G3PDH_1"/>
    <property type="match status" value="1"/>
</dbReference>
<dbReference type="STRING" id="398720.MED217_16055"/>
<dbReference type="PROSITE" id="PS00978">
    <property type="entry name" value="FAD_G3PDH_2"/>
    <property type="match status" value="1"/>
</dbReference>
<evidence type="ECO:0000313" key="21">
    <source>
        <dbReference type="Proteomes" id="UP000001601"/>
    </source>
</evidence>
<dbReference type="FunFam" id="3.30.420.40:FF:000007">
    <property type="entry name" value="Glycerol kinase"/>
    <property type="match status" value="1"/>
</dbReference>
<evidence type="ECO:0000256" key="9">
    <source>
        <dbReference type="ARBA" id="ARBA00022798"/>
    </source>
</evidence>
<dbReference type="NCBIfam" id="NF000756">
    <property type="entry name" value="PRK00047.1"/>
    <property type="match status" value="1"/>
</dbReference>
<gene>
    <name evidence="14" type="primary">glpK</name>
    <name evidence="20" type="ORF">MED217_16055</name>
</gene>
<dbReference type="eggNOG" id="COG0554">
    <property type="taxonomic scope" value="Bacteria"/>
</dbReference>
<dbReference type="SUPFAM" id="SSF51905">
    <property type="entry name" value="FAD/NAD(P)-binding domain"/>
    <property type="match status" value="1"/>
</dbReference>
<dbReference type="InterPro" id="IPR018485">
    <property type="entry name" value="FGGY_C"/>
</dbReference>
<evidence type="ECO:0000256" key="5">
    <source>
        <dbReference type="ARBA" id="ARBA00022630"/>
    </source>
</evidence>
<keyword evidence="8 14" id="KW-0418">Kinase</keyword>
<evidence type="ECO:0000256" key="7">
    <source>
        <dbReference type="ARBA" id="ARBA00022741"/>
    </source>
</evidence>
<dbReference type="Gene3D" id="1.10.8.870">
    <property type="entry name" value="Alpha-glycerophosphate oxidase, cap domain"/>
    <property type="match status" value="1"/>
</dbReference>
<dbReference type="RefSeq" id="WP_009781551.1">
    <property type="nucleotide sequence ID" value="NZ_CH672395.1"/>
</dbReference>
<dbReference type="AlphaFoldDB" id="A3XI24"/>
<dbReference type="PANTHER" id="PTHR10196:SF69">
    <property type="entry name" value="GLYCEROL KINASE"/>
    <property type="match status" value="1"/>
</dbReference>
<feature type="binding site" evidence="14">
    <location>
        <position position="262"/>
    </location>
    <ligand>
        <name>ADP</name>
        <dbReference type="ChEBI" id="CHEBI:456216"/>
    </ligand>
</feature>
<feature type="binding site" evidence="14">
    <location>
        <position position="407"/>
    </location>
    <ligand>
        <name>ATP</name>
        <dbReference type="ChEBI" id="CHEBI:30616"/>
    </ligand>
</feature>
<evidence type="ECO:0000313" key="20">
    <source>
        <dbReference type="EMBL" id="EAQ51072.1"/>
    </source>
</evidence>
<feature type="binding site" evidence="14">
    <location>
        <position position="17"/>
    </location>
    <ligand>
        <name>ADP</name>
        <dbReference type="ChEBI" id="CHEBI:456216"/>
    </ligand>
</feature>
<comment type="pathway">
    <text evidence="2 14">Polyol metabolism; glycerol degradation via glycerol kinase pathway; sn-glycerol 3-phosphate from glycerol: step 1/1.</text>
</comment>
<keyword evidence="10" id="KW-0274">FAD</keyword>
<sequence>MDTSHIIAFDQGTTSTRAILFDEHGKVVAISQKELKQYYPKSGWVEHDPEMIFQDQKEVFEAVITKANVPLDAIKGIGITNQRETTIVWDKKTGKPVYNAICWLDKRTEAICEGLRERGLSRYILKNTGLVIDSYFSATKIKWILDNVEGAREKAEASDLLFGTVDSWLIYKFTGKHVTDHTNACRTMLYNIKDLTWDEELLEELTIPKTMLPKVQPSSSDFGAISFQDAEFPIYGVAGDQQAALFGQGGYKSGMAKNTYGTGCFMLLNTGKKPSFSKNGLITTLCCTLEDKTPKYALEGSVFVGGASIQWLRDQVGIIENAEETNAICQSIPPLEDLFFVPAFNGLGAPYWDGNAKGSIQGLTFSTGRKELVKATVEALAYQVTDLIKAMEEDSGKQIKTLKVDGGACANDYLMQFQADLLDAQVDRPEMLEVTAWGAALLAGIKVGIWTQKDIAGLRTADQVFEPKMGVRERNHKQQGWELAVMRTRSGYAEAVEKEKKQLRFSIIDRKRYIKKAKKKKFDLVIIGGGVTGAGIALDAATRGMSVCLIEKNDFASGTSNKSTKLVHGGLRYLKQMEIGLVKESGTERAIVHKLAPHLVVPEKMLLPLIEGGQYGKFLTSIGLKVYDLLANVDDDDKRRMLTKEETLEREPILDESTLLGGGFYAEYRTDDARLTVELMKKAAGFGAICLNYCEMEDFVYNYKGKITAVNCKDHNTGKTFEVEGRTFVSATGPWVDKLRKKDQSMNNKHLHLTKGVHLVFPKEKLPVHQSLYFDVPDGRMIFAIPRGRVTYVGTTDTNYSGSLDRVVATKADTKYLLNAVNGTFPDINLTEEDIESSWAGLRPLIHEDEKDPSELSRKDETFISKSGLISIAGGKLTGYRKMAQRVNETVSKRLKEKFGKTYDESRTQHIALTSHAMRNTQEVEDYQKYLEQELDFLQIENAAFKAWYLVSTYGKQTDIIKNKINYFRDADVNDRLLRAELWYSVNYEMTNSLADFFVRRTGRLYFNIETVAQYRHIAVQDFVNYLDWDEARVAFENKKLDELIYDATHFYESEILS</sequence>
<protein>
    <recommendedName>
        <fullName evidence="14">Glycerol kinase</fullName>
        <ecNumber evidence="14">2.7.1.30</ecNumber>
    </recommendedName>
    <alternativeName>
        <fullName evidence="14">ATP:glycerol 3-phosphotransferase</fullName>
    </alternativeName>
    <alternativeName>
        <fullName evidence="14">Glycerokinase</fullName>
        <shortName evidence="14">GK</shortName>
    </alternativeName>
</protein>
<evidence type="ECO:0000256" key="15">
    <source>
        <dbReference type="RuleBase" id="RU361217"/>
    </source>
</evidence>
<dbReference type="InterPro" id="IPR000447">
    <property type="entry name" value="G3P_DH_FAD-dep"/>
</dbReference>
<feature type="domain" description="Carbohydrate kinase FGGY C-terminal" evidence="18">
    <location>
        <begin position="257"/>
        <end position="445"/>
    </location>
</feature>
<evidence type="ECO:0000259" key="17">
    <source>
        <dbReference type="Pfam" id="PF01266"/>
    </source>
</evidence>
<dbReference type="Pfam" id="PF01266">
    <property type="entry name" value="DAO"/>
    <property type="match status" value="1"/>
</dbReference>
<dbReference type="Gene3D" id="3.30.420.40">
    <property type="match status" value="2"/>
</dbReference>
<evidence type="ECO:0000256" key="14">
    <source>
        <dbReference type="HAMAP-Rule" id="MF_00186"/>
    </source>
</evidence>
<dbReference type="NCBIfam" id="TIGR01311">
    <property type="entry name" value="glycerol_kin"/>
    <property type="match status" value="1"/>
</dbReference>
<evidence type="ECO:0000256" key="4">
    <source>
        <dbReference type="ARBA" id="ARBA00009156"/>
    </source>
</evidence>
<dbReference type="GO" id="GO:0005829">
    <property type="term" value="C:cytosol"/>
    <property type="evidence" value="ECO:0007669"/>
    <property type="project" value="TreeGrafter"/>
</dbReference>
<comment type="similarity">
    <text evidence="4 14">Belongs to the FGGY kinase family.</text>
</comment>
<dbReference type="FunFam" id="3.30.420.40:FF:000008">
    <property type="entry name" value="Glycerol kinase"/>
    <property type="match status" value="1"/>
</dbReference>
<feature type="domain" description="Alpha-glycerophosphate oxidase C-terminal" evidence="19">
    <location>
        <begin position="945"/>
        <end position="1033"/>
    </location>
</feature>
<dbReference type="SUPFAM" id="SSF53067">
    <property type="entry name" value="Actin-like ATPase domain"/>
    <property type="match status" value="2"/>
</dbReference>
<feature type="binding site" evidence="14">
    <location>
        <position position="13"/>
    </location>
    <ligand>
        <name>ATP</name>
        <dbReference type="ChEBI" id="CHEBI:30616"/>
    </ligand>
</feature>
<dbReference type="PROSITE" id="PS00933">
    <property type="entry name" value="FGGY_KINASES_1"/>
    <property type="match status" value="1"/>
</dbReference>
<comment type="function">
    <text evidence="14">Key enzyme in the regulation of glycerol uptake and metabolism. Catalyzes the phosphorylation of glycerol to yield sn-glycerol 3-phosphate.</text>
</comment>
<dbReference type="CDD" id="cd07769">
    <property type="entry name" value="ASKHA_NBD_FGGY_GK"/>
    <property type="match status" value="1"/>
</dbReference>